<evidence type="ECO:0000259" key="7">
    <source>
        <dbReference type="PROSITE" id="PS50048"/>
    </source>
</evidence>
<keyword evidence="4" id="KW-0804">Transcription</keyword>
<dbReference type="PANTHER" id="PTHR46910">
    <property type="entry name" value="TRANSCRIPTION FACTOR PDR1"/>
    <property type="match status" value="1"/>
</dbReference>
<dbReference type="CDD" id="cd00067">
    <property type="entry name" value="GAL4"/>
    <property type="match status" value="1"/>
</dbReference>
<evidence type="ECO:0000313" key="8">
    <source>
        <dbReference type="EMBL" id="OIW33435.1"/>
    </source>
</evidence>
<proteinExistence type="predicted"/>
<dbReference type="OrthoDB" id="3266505at2759"/>
<dbReference type="InterPro" id="IPR036864">
    <property type="entry name" value="Zn2-C6_fun-type_DNA-bd_sf"/>
</dbReference>
<evidence type="ECO:0000256" key="6">
    <source>
        <dbReference type="SAM" id="MobiDB-lite"/>
    </source>
</evidence>
<organism evidence="8 9">
    <name type="scientific">Coniochaeta ligniaria NRRL 30616</name>
    <dbReference type="NCBI Taxonomy" id="1408157"/>
    <lineage>
        <taxon>Eukaryota</taxon>
        <taxon>Fungi</taxon>
        <taxon>Dikarya</taxon>
        <taxon>Ascomycota</taxon>
        <taxon>Pezizomycotina</taxon>
        <taxon>Sordariomycetes</taxon>
        <taxon>Sordariomycetidae</taxon>
        <taxon>Coniochaetales</taxon>
        <taxon>Coniochaetaceae</taxon>
        <taxon>Coniochaeta</taxon>
    </lineage>
</organism>
<dbReference type="InParanoid" id="A0A1J7J225"/>
<dbReference type="GO" id="GO:0008270">
    <property type="term" value="F:zinc ion binding"/>
    <property type="evidence" value="ECO:0007669"/>
    <property type="project" value="InterPro"/>
</dbReference>
<dbReference type="PROSITE" id="PS50048">
    <property type="entry name" value="ZN2_CY6_FUNGAL_2"/>
    <property type="match status" value="1"/>
</dbReference>
<dbReference type="AlphaFoldDB" id="A0A1J7J225"/>
<comment type="subcellular location">
    <subcellularLocation>
        <location evidence="1">Nucleus</location>
    </subcellularLocation>
</comment>
<reference evidence="8 9" key="1">
    <citation type="submission" date="2016-10" db="EMBL/GenBank/DDBJ databases">
        <title>Draft genome sequence of Coniochaeta ligniaria NRRL30616, a lignocellulolytic fungus for bioabatement of inhibitors in plant biomass hydrolysates.</title>
        <authorList>
            <consortium name="DOE Joint Genome Institute"/>
            <person name="Jimenez D.J."/>
            <person name="Hector R.E."/>
            <person name="Riley R."/>
            <person name="Sun H."/>
            <person name="Grigoriev I.V."/>
            <person name="Van Elsas J.D."/>
            <person name="Nichols N.N."/>
        </authorList>
    </citation>
    <scope>NUCLEOTIDE SEQUENCE [LARGE SCALE GENOMIC DNA]</scope>
    <source>
        <strain evidence="8 9">NRRL 30616</strain>
    </source>
</reference>
<evidence type="ECO:0000256" key="3">
    <source>
        <dbReference type="ARBA" id="ARBA00023125"/>
    </source>
</evidence>
<keyword evidence="9" id="KW-1185">Reference proteome</keyword>
<feature type="region of interest" description="Disordered" evidence="6">
    <location>
        <begin position="55"/>
        <end position="84"/>
    </location>
</feature>
<evidence type="ECO:0000256" key="2">
    <source>
        <dbReference type="ARBA" id="ARBA00023015"/>
    </source>
</evidence>
<evidence type="ECO:0000256" key="5">
    <source>
        <dbReference type="ARBA" id="ARBA00023242"/>
    </source>
</evidence>
<dbReference type="Pfam" id="PF00172">
    <property type="entry name" value="Zn_clus"/>
    <property type="match status" value="1"/>
</dbReference>
<dbReference type="GO" id="GO:0000981">
    <property type="term" value="F:DNA-binding transcription factor activity, RNA polymerase II-specific"/>
    <property type="evidence" value="ECO:0007669"/>
    <property type="project" value="InterPro"/>
</dbReference>
<dbReference type="InterPro" id="IPR001138">
    <property type="entry name" value="Zn2Cys6_DnaBD"/>
</dbReference>
<dbReference type="Gene3D" id="4.10.240.10">
    <property type="entry name" value="Zn(2)-C6 fungal-type DNA-binding domain"/>
    <property type="match status" value="1"/>
</dbReference>
<feature type="compositionally biased region" description="Polar residues" evidence="6">
    <location>
        <begin position="70"/>
        <end position="81"/>
    </location>
</feature>
<dbReference type="SUPFAM" id="SSF57701">
    <property type="entry name" value="Zn2/Cys6 DNA-binding domain"/>
    <property type="match status" value="1"/>
</dbReference>
<dbReference type="PANTHER" id="PTHR46910:SF37">
    <property type="entry name" value="ZN(II)2CYS6 TRANSCRIPTION FACTOR (EUROFUNG)"/>
    <property type="match status" value="1"/>
</dbReference>
<keyword evidence="3" id="KW-0238">DNA-binding</keyword>
<dbReference type="STRING" id="1408157.A0A1J7J225"/>
<dbReference type="Proteomes" id="UP000182658">
    <property type="component" value="Unassembled WGS sequence"/>
</dbReference>
<name>A0A1J7J225_9PEZI</name>
<keyword evidence="5" id="KW-0539">Nucleus</keyword>
<dbReference type="InterPro" id="IPR050987">
    <property type="entry name" value="AtrR-like"/>
</dbReference>
<evidence type="ECO:0000313" key="9">
    <source>
        <dbReference type="Proteomes" id="UP000182658"/>
    </source>
</evidence>
<feature type="domain" description="Zn(2)-C6 fungal-type" evidence="7">
    <location>
        <begin position="21"/>
        <end position="51"/>
    </location>
</feature>
<gene>
    <name evidence="8" type="ORF">CONLIGDRAFT_677223</name>
</gene>
<dbReference type="SMART" id="SM00066">
    <property type="entry name" value="GAL4"/>
    <property type="match status" value="1"/>
</dbReference>
<evidence type="ECO:0000256" key="1">
    <source>
        <dbReference type="ARBA" id="ARBA00004123"/>
    </source>
</evidence>
<dbReference type="EMBL" id="KV875094">
    <property type="protein sequence ID" value="OIW33435.1"/>
    <property type="molecule type" value="Genomic_DNA"/>
</dbReference>
<dbReference type="PROSITE" id="PS00463">
    <property type="entry name" value="ZN2_CY6_FUNGAL_1"/>
    <property type="match status" value="1"/>
</dbReference>
<dbReference type="GO" id="GO:0005634">
    <property type="term" value="C:nucleus"/>
    <property type="evidence" value="ECO:0007669"/>
    <property type="project" value="UniProtKB-SubCell"/>
</dbReference>
<dbReference type="CDD" id="cd12148">
    <property type="entry name" value="fungal_TF_MHR"/>
    <property type="match status" value="1"/>
</dbReference>
<dbReference type="GO" id="GO:0003677">
    <property type="term" value="F:DNA binding"/>
    <property type="evidence" value="ECO:0007669"/>
    <property type="project" value="UniProtKB-KW"/>
</dbReference>
<sequence>MDSDSPELRPPKSAPARILIACVRCKGRKIRCDGQTPSCANCVAGGAECAYAPGRRYRGPAKKKTDTEKQVNQGHESSSSRSLEDPTAADAFLLQIPIHLRPRTQRFRFLDYLLVYGKHLETWRTKADANDPSRTRTFAPLMPRDVAVSLMEHCFAETMVEYQVLEQTEFMKLLEAQYAVSSTEPAAGFARWAIVNTITALAIRVKTAPGSETDFSHIADTLYRNATIVLPELILQDPCELSIQALLTMAMFAGGIPDAKACMMLASNASRHMDLVTLTSPASDPQLYIQLYAVARALENAAVLGCHVPLAS</sequence>
<evidence type="ECO:0000256" key="4">
    <source>
        <dbReference type="ARBA" id="ARBA00023163"/>
    </source>
</evidence>
<protein>
    <recommendedName>
        <fullName evidence="7">Zn(2)-C6 fungal-type domain-containing protein</fullName>
    </recommendedName>
</protein>
<accession>A0A1J7J225</accession>
<keyword evidence="2" id="KW-0805">Transcription regulation</keyword>